<dbReference type="InterPro" id="IPR002068">
    <property type="entry name" value="A-crystallin/Hsp20_dom"/>
</dbReference>
<dbReference type="KEGG" id="htq:FRZ44_04860"/>
<dbReference type="EMBL" id="CP042906">
    <property type="protein sequence ID" value="QEX15206.1"/>
    <property type="molecule type" value="Genomic_DNA"/>
</dbReference>
<dbReference type="OrthoDB" id="9792695at2"/>
<dbReference type="InterPro" id="IPR031107">
    <property type="entry name" value="Small_HSP"/>
</dbReference>
<organism evidence="4 5">
    <name type="scientific">Hypericibacter terrae</name>
    <dbReference type="NCBI Taxonomy" id="2602015"/>
    <lineage>
        <taxon>Bacteria</taxon>
        <taxon>Pseudomonadati</taxon>
        <taxon>Pseudomonadota</taxon>
        <taxon>Alphaproteobacteria</taxon>
        <taxon>Rhodospirillales</taxon>
        <taxon>Dongiaceae</taxon>
        <taxon>Hypericibacter</taxon>
    </lineage>
</organism>
<protein>
    <submittedName>
        <fullName evidence="4">Molecular chaperone Hsp20</fullName>
    </submittedName>
</protein>
<gene>
    <name evidence="4" type="ORF">FRZ44_04860</name>
</gene>
<dbReference type="RefSeq" id="WP_151175683.1">
    <property type="nucleotide sequence ID" value="NZ_CP042906.1"/>
</dbReference>
<comment type="similarity">
    <text evidence="1 2">Belongs to the small heat shock protein (HSP20) family.</text>
</comment>
<feature type="domain" description="SHSP" evidence="3">
    <location>
        <begin position="22"/>
        <end position="132"/>
    </location>
</feature>
<dbReference type="SUPFAM" id="SSF49764">
    <property type="entry name" value="HSP20-like chaperones"/>
    <property type="match status" value="1"/>
</dbReference>
<dbReference type="PROSITE" id="PS01031">
    <property type="entry name" value="SHSP"/>
    <property type="match status" value="1"/>
</dbReference>
<dbReference type="PANTHER" id="PTHR11527">
    <property type="entry name" value="HEAT-SHOCK PROTEIN 20 FAMILY MEMBER"/>
    <property type="match status" value="1"/>
</dbReference>
<sequence>MANEPKLQVQEKKELAAKGEKTVPARYYVPATDIYETEEALTVVMEVPGVEREAIDVNIENDVLKVEARIDFAKYEGLEPLYTEYNVGHFSRAFTLSNKIDQQRIGANVEDGVLTLTLPKAKEAQPRRIEIK</sequence>
<keyword evidence="5" id="KW-1185">Reference proteome</keyword>
<reference evidence="4 5" key="1">
    <citation type="submission" date="2019-08" db="EMBL/GenBank/DDBJ databases">
        <title>Hyperibacter terrae gen. nov., sp. nov. and Hyperibacter viscosus sp. nov., two new members in the family Rhodospirillaceae isolated from the rhizosphere of Hypericum perforatum.</title>
        <authorList>
            <person name="Noviana Z."/>
        </authorList>
    </citation>
    <scope>NUCLEOTIDE SEQUENCE [LARGE SCALE GENOMIC DNA]</scope>
    <source>
        <strain evidence="4 5">R5913</strain>
    </source>
</reference>
<dbReference type="CDD" id="cd06464">
    <property type="entry name" value="ACD_sHsps-like"/>
    <property type="match status" value="1"/>
</dbReference>
<dbReference type="AlphaFoldDB" id="A0A5J6MKE9"/>
<dbReference type="Gene3D" id="2.60.40.790">
    <property type="match status" value="1"/>
</dbReference>
<evidence type="ECO:0000313" key="5">
    <source>
        <dbReference type="Proteomes" id="UP000326202"/>
    </source>
</evidence>
<dbReference type="Proteomes" id="UP000326202">
    <property type="component" value="Chromosome"/>
</dbReference>
<evidence type="ECO:0000256" key="1">
    <source>
        <dbReference type="PROSITE-ProRule" id="PRU00285"/>
    </source>
</evidence>
<evidence type="ECO:0000259" key="3">
    <source>
        <dbReference type="PROSITE" id="PS01031"/>
    </source>
</evidence>
<dbReference type="Pfam" id="PF00011">
    <property type="entry name" value="HSP20"/>
    <property type="match status" value="1"/>
</dbReference>
<accession>A0A5J6MKE9</accession>
<evidence type="ECO:0000256" key="2">
    <source>
        <dbReference type="RuleBase" id="RU003616"/>
    </source>
</evidence>
<name>A0A5J6MKE9_9PROT</name>
<dbReference type="InterPro" id="IPR008978">
    <property type="entry name" value="HSP20-like_chaperone"/>
</dbReference>
<proteinExistence type="inferred from homology"/>
<evidence type="ECO:0000313" key="4">
    <source>
        <dbReference type="EMBL" id="QEX15206.1"/>
    </source>
</evidence>